<keyword evidence="3" id="KW-1185">Reference proteome</keyword>
<dbReference type="EMBL" id="JAPNKE010000002">
    <property type="protein sequence ID" value="MCY1012850.1"/>
    <property type="molecule type" value="Genomic_DNA"/>
</dbReference>
<proteinExistence type="predicted"/>
<evidence type="ECO:0000256" key="1">
    <source>
        <dbReference type="SAM" id="Phobius"/>
    </source>
</evidence>
<protein>
    <submittedName>
        <fullName evidence="2">Uncharacterized protein</fullName>
    </submittedName>
</protein>
<keyword evidence="1" id="KW-0472">Membrane</keyword>
<comment type="caution">
    <text evidence="2">The sequence shown here is derived from an EMBL/GenBank/DDBJ whole genome shotgun (WGS) entry which is preliminary data.</text>
</comment>
<evidence type="ECO:0000313" key="3">
    <source>
        <dbReference type="Proteomes" id="UP001150924"/>
    </source>
</evidence>
<keyword evidence="1" id="KW-0812">Transmembrane</keyword>
<reference evidence="2" key="1">
    <citation type="submission" date="2022-11" db="EMBL/GenBank/DDBJ databases">
        <title>Minimal conservation of predation-associated metabolite biosynthetic gene clusters underscores biosynthetic potential of Myxococcota including descriptions for ten novel species: Archangium lansinium sp. nov., Myxococcus landrumus sp. nov., Nannocystis bai.</title>
        <authorList>
            <person name="Ahearne A."/>
            <person name="Stevens C."/>
            <person name="Phillips K."/>
        </authorList>
    </citation>
    <scope>NUCLEOTIDE SEQUENCE</scope>
    <source>
        <strain evidence="2">Na p29</strain>
    </source>
</reference>
<dbReference type="RefSeq" id="WP_267776394.1">
    <property type="nucleotide sequence ID" value="NZ_JAPNKE010000002.1"/>
</dbReference>
<accession>A0A9X3J350</accession>
<dbReference type="AlphaFoldDB" id="A0A9X3J350"/>
<feature type="transmembrane region" description="Helical" evidence="1">
    <location>
        <begin position="14"/>
        <end position="35"/>
    </location>
</feature>
<dbReference type="Proteomes" id="UP001150924">
    <property type="component" value="Unassembled WGS sequence"/>
</dbReference>
<evidence type="ECO:0000313" key="2">
    <source>
        <dbReference type="EMBL" id="MCY1012850.1"/>
    </source>
</evidence>
<keyword evidence="1" id="KW-1133">Transmembrane helix</keyword>
<name>A0A9X3J350_9BACT</name>
<sequence>MAARAALVARYPELALGFGLGVAAIIAVPFAALVFRPAAVVAAVHVLGRVDEAALPA</sequence>
<gene>
    <name evidence="2" type="ORF">OV079_46405</name>
</gene>
<organism evidence="2 3">
    <name type="scientific">Nannocystis pusilla</name>
    <dbReference type="NCBI Taxonomy" id="889268"/>
    <lineage>
        <taxon>Bacteria</taxon>
        <taxon>Pseudomonadati</taxon>
        <taxon>Myxococcota</taxon>
        <taxon>Polyangia</taxon>
        <taxon>Nannocystales</taxon>
        <taxon>Nannocystaceae</taxon>
        <taxon>Nannocystis</taxon>
    </lineage>
</organism>